<feature type="domain" description="Acyl-CoA thioesterase-like C-terminal" evidence="2">
    <location>
        <begin position="152"/>
        <end position="284"/>
    </location>
</feature>
<dbReference type="RefSeq" id="WP_380541301.1">
    <property type="nucleotide sequence ID" value="NZ_JBHFAB010000025.1"/>
</dbReference>
<sequence>MSTATAGTEQASEFDRGIAVAARPGAASVYDAELDGGWRIGGGINGGLLLALVGNALRAELGRDGGHADPFSISAYYLSAARSGPAEVRTETVRRGRSVSTGAATLLQTAEDGTAVERLRALASYGDLAAAEGDVRTSATPPEMPPPDQCIGTEHAPPAFLSQADLLRRLDLRLDPACVGWALGEPSGNGRIQGWLRLADGRQPDPLMLLLAVDVLPPVTFDLGLPGWTPTLELTAHVRARPVPGWLRVTHSTRNLAGGFLEEDAEVWDESGRLVAQSRQLAAVPRGAGSAGAAEGSGR</sequence>
<dbReference type="InterPro" id="IPR029069">
    <property type="entry name" value="HotDog_dom_sf"/>
</dbReference>
<dbReference type="InterPro" id="IPR049450">
    <property type="entry name" value="ACOT8-like_C"/>
</dbReference>
<dbReference type="PANTHER" id="PTHR38110:SF1">
    <property type="entry name" value="THIOESTERASE DOMAIN-CONTAINING PROTEIN"/>
    <property type="match status" value="1"/>
</dbReference>
<dbReference type="Proteomes" id="UP001592531">
    <property type="component" value="Unassembled WGS sequence"/>
</dbReference>
<comment type="caution">
    <text evidence="3">The sequence shown here is derived from an EMBL/GenBank/DDBJ whole genome shotgun (WGS) entry which is preliminary data.</text>
</comment>
<dbReference type="PANTHER" id="PTHR38110">
    <property type="entry name" value="CHROMOSOME 23, WHOLE GENOME SHOTGUN SEQUENCE"/>
    <property type="match status" value="1"/>
</dbReference>
<dbReference type="EMBL" id="JBHFAB010000025">
    <property type="protein sequence ID" value="MFC1420310.1"/>
    <property type="molecule type" value="Genomic_DNA"/>
</dbReference>
<evidence type="ECO:0000259" key="2">
    <source>
        <dbReference type="Pfam" id="PF20789"/>
    </source>
</evidence>
<feature type="domain" description="Acyl-CoA thioesterase-like N-terminal HotDog" evidence="1">
    <location>
        <begin position="35"/>
        <end position="125"/>
    </location>
</feature>
<dbReference type="Pfam" id="PF20789">
    <property type="entry name" value="4HBT_3C"/>
    <property type="match status" value="1"/>
</dbReference>
<dbReference type="InterPro" id="IPR042171">
    <property type="entry name" value="Acyl-CoA_hotdog"/>
</dbReference>
<accession>A0ABV6W2T9</accession>
<dbReference type="Gene3D" id="2.40.160.210">
    <property type="entry name" value="Acyl-CoA thioesterase, double hotdog domain"/>
    <property type="match status" value="1"/>
</dbReference>
<name>A0ABV6W2T9_9ACTN</name>
<dbReference type="Pfam" id="PF13622">
    <property type="entry name" value="4HBT_3"/>
    <property type="match status" value="1"/>
</dbReference>
<gene>
    <name evidence="3" type="ORF">ACEZDE_27235</name>
</gene>
<evidence type="ECO:0000313" key="4">
    <source>
        <dbReference type="Proteomes" id="UP001592531"/>
    </source>
</evidence>
<organism evidence="3 4">
    <name type="scientific">Streptacidiphilus cavernicola</name>
    <dbReference type="NCBI Taxonomy" id="3342716"/>
    <lineage>
        <taxon>Bacteria</taxon>
        <taxon>Bacillati</taxon>
        <taxon>Actinomycetota</taxon>
        <taxon>Actinomycetes</taxon>
        <taxon>Kitasatosporales</taxon>
        <taxon>Streptomycetaceae</taxon>
        <taxon>Streptacidiphilus</taxon>
    </lineage>
</organism>
<evidence type="ECO:0000259" key="1">
    <source>
        <dbReference type="Pfam" id="PF13622"/>
    </source>
</evidence>
<keyword evidence="4" id="KW-1185">Reference proteome</keyword>
<evidence type="ECO:0000313" key="3">
    <source>
        <dbReference type="EMBL" id="MFC1420310.1"/>
    </source>
</evidence>
<dbReference type="SUPFAM" id="SSF54637">
    <property type="entry name" value="Thioesterase/thiol ester dehydrase-isomerase"/>
    <property type="match status" value="2"/>
</dbReference>
<proteinExistence type="predicted"/>
<reference evidence="3 4" key="1">
    <citation type="submission" date="2024-09" db="EMBL/GenBank/DDBJ databases">
        <authorList>
            <person name="Lee S.D."/>
        </authorList>
    </citation>
    <scope>NUCLEOTIDE SEQUENCE [LARGE SCALE GENOMIC DNA]</scope>
    <source>
        <strain evidence="3 4">N8-3</strain>
    </source>
</reference>
<dbReference type="InterPro" id="IPR052389">
    <property type="entry name" value="Sec_Metab_Biosynth-Assoc"/>
</dbReference>
<dbReference type="InterPro" id="IPR049449">
    <property type="entry name" value="TesB_ACOT8-like_N"/>
</dbReference>
<protein>
    <submittedName>
        <fullName evidence="3">Thioesterase family protein</fullName>
    </submittedName>
</protein>